<dbReference type="EMBL" id="FWDM01000029">
    <property type="protein sequence ID" value="SLM14706.1"/>
    <property type="molecule type" value="Genomic_DNA"/>
</dbReference>
<evidence type="ECO:0000259" key="1">
    <source>
        <dbReference type="Pfam" id="PF09339"/>
    </source>
</evidence>
<sequence length="338" mass="37348">MSSDPYLDTVDELGAEERAKKERLAKLEIVSGAALLTTHYEKPKYLWQGVLPDAGLAICAASKASGKTLLLLQLADAISRGRDFLGIPTTESKVLYLQLELSQRRTAQRLLKMGIVPCANFDFAFRWPTGAEGLQALADSIEAQGYRLVIVDVLQLLWPIEADANSYQDVYAVLAPLRQLANDLGVMIALVTHRRKMETADYLDGVMGSVAMQANADVLLTLIRSRGEENAVLFLDGNDIEAQKLALDFCTDPLGYRLSTASPEELRQTPERRRLIEYLREHGGHGRTSEIATALGIDDSTVSRLLRRLADNGLIVRTQYGEYTLLQKGIQTVQSVQT</sequence>
<dbReference type="CDD" id="cd00090">
    <property type="entry name" value="HTH_ARSR"/>
    <property type="match status" value="1"/>
</dbReference>
<dbReference type="InterPro" id="IPR005471">
    <property type="entry name" value="Tscrpt_reg_IclR_N"/>
</dbReference>
<dbReference type="Pfam" id="PF13481">
    <property type="entry name" value="AAA_25"/>
    <property type="match status" value="1"/>
</dbReference>
<feature type="domain" description="HTH iclR-type" evidence="1">
    <location>
        <begin position="274"/>
        <end position="317"/>
    </location>
</feature>
<evidence type="ECO:0000313" key="2">
    <source>
        <dbReference type="EMBL" id="SLM14706.1"/>
    </source>
</evidence>
<proteinExistence type="predicted"/>
<name>A0A3P3XKF8_9SPIR</name>
<dbReference type="InterPro" id="IPR036390">
    <property type="entry name" value="WH_DNA-bd_sf"/>
</dbReference>
<gene>
    <name evidence="2" type="ORF">SPIROBIBN47_350041</name>
</gene>
<protein>
    <recommendedName>
        <fullName evidence="1">HTH iclR-type domain-containing protein</fullName>
    </recommendedName>
</protein>
<dbReference type="AlphaFoldDB" id="A0A3P3XKF8"/>
<organism evidence="2">
    <name type="scientific">uncultured spirochete</name>
    <dbReference type="NCBI Taxonomy" id="156406"/>
    <lineage>
        <taxon>Bacteria</taxon>
        <taxon>Pseudomonadati</taxon>
        <taxon>Spirochaetota</taxon>
        <taxon>Spirochaetia</taxon>
        <taxon>Spirochaetales</taxon>
        <taxon>environmental samples</taxon>
    </lineage>
</organism>
<dbReference type="Gene3D" id="3.40.50.300">
    <property type="entry name" value="P-loop containing nucleotide triphosphate hydrolases"/>
    <property type="match status" value="1"/>
</dbReference>
<dbReference type="Pfam" id="PF09339">
    <property type="entry name" value="HTH_IclR"/>
    <property type="match status" value="1"/>
</dbReference>
<dbReference type="SUPFAM" id="SSF46785">
    <property type="entry name" value="Winged helix' DNA-binding domain"/>
    <property type="match status" value="1"/>
</dbReference>
<accession>A0A3P3XKF8</accession>
<reference evidence="2" key="1">
    <citation type="submission" date="2017-02" db="EMBL/GenBank/DDBJ databases">
        <authorList>
            <person name="Regsiter A."/>
            <person name="William W."/>
        </authorList>
    </citation>
    <scope>NUCLEOTIDE SEQUENCE</scope>
    <source>
        <strain evidence="2">Bib</strain>
    </source>
</reference>
<dbReference type="Gene3D" id="1.10.10.10">
    <property type="entry name" value="Winged helix-like DNA-binding domain superfamily/Winged helix DNA-binding domain"/>
    <property type="match status" value="1"/>
</dbReference>
<dbReference type="GO" id="GO:0006355">
    <property type="term" value="P:regulation of DNA-templated transcription"/>
    <property type="evidence" value="ECO:0007669"/>
    <property type="project" value="UniProtKB-ARBA"/>
</dbReference>
<dbReference type="InterPro" id="IPR011991">
    <property type="entry name" value="ArsR-like_HTH"/>
</dbReference>
<dbReference type="InterPro" id="IPR036388">
    <property type="entry name" value="WH-like_DNA-bd_sf"/>
</dbReference>
<dbReference type="InterPro" id="IPR027417">
    <property type="entry name" value="P-loop_NTPase"/>
</dbReference>
<dbReference type="SUPFAM" id="SSF52540">
    <property type="entry name" value="P-loop containing nucleoside triphosphate hydrolases"/>
    <property type="match status" value="1"/>
</dbReference>